<dbReference type="RefSeq" id="XP_020426938.1">
    <property type="nucleotide sequence ID" value="XM_020582584.1"/>
</dbReference>
<feature type="region of interest" description="Disordered" evidence="5">
    <location>
        <begin position="636"/>
        <end position="665"/>
    </location>
</feature>
<sequence>MSQQQQTNETILLECLNGLLSPDLHKLAEQKLTELSTTMPFYGLMLCQLATNNNANIDIRQLSLIVLKKFIKEHWHEMNSPQEKEQIKSLLTPSISDPSSKIRTAIAIYEKTLTDLDVESAVFESVVISLIEFLTLIVSKKNKAMFQAQLPQIISITLTFLQMSDDSADLYQSDPSQFLEQDDETSYTPRSLASGLLASLGDVYKGDVLGLVYQALQSFSSSWRQSEASLLAMSVLSSHYINAGNKKYFDFAQFLERLYSFFSDANSTGEHSDILQGRALHCACLYSSGVDKSISLPFLKLSVNILHQANQPLPNKIAAMKAVAAFNLSSHLEFIPTIIQASVNLLLKVTEDCLLVVLDAILLALRADTSVDHANYEPIIVPPLLQTWTQYANDPMACEAMNDIFQILCKSQGCYPAIIDHVLPTLCLVIENFDKPAYLGVADRAVSLLNLILSNCKSNFDAPIFDKILAPLINILLSNVNTAEPVEKNLITATLTILPIFIVRGHQQLGQWTYREEVVAHLSTRQVLESVLNEWTKFHGDIQNRLDTNISTIALGKLMCLNDERVAKILVDGTLMVPPQLKKTRSQSRNSFMSGGAIPEKWTKAPFYQKATMVILETYEMEILDQQQKINDIDKKLLSNDDGDENQDDQEYDDDDGEYDDDDDDFDVDNCEFEPAEDYFDLIGDDDDINLEDDFDPLAKEDPYYNINLVDCIKDIFKTFNNSNPLLFKESILPIIKNKTPQLLN</sequence>
<dbReference type="InterPro" id="IPR016024">
    <property type="entry name" value="ARM-type_fold"/>
</dbReference>
<evidence type="ECO:0000313" key="7">
    <source>
        <dbReference type="EMBL" id="EFA74804.1"/>
    </source>
</evidence>
<keyword evidence="2" id="KW-0813">Transport</keyword>
<dbReference type="InterPro" id="IPR056840">
    <property type="entry name" value="HEAT_IPO9_central"/>
</dbReference>
<evidence type="ECO:0000256" key="2">
    <source>
        <dbReference type="ARBA" id="ARBA00022448"/>
    </source>
</evidence>
<protein>
    <submittedName>
        <fullName evidence="7">Importin 9</fullName>
    </submittedName>
</protein>
<evidence type="ECO:0000256" key="4">
    <source>
        <dbReference type="ARBA" id="ARBA00023242"/>
    </source>
</evidence>
<comment type="caution">
    <text evidence="7">The sequence shown here is derived from an EMBL/GenBank/DDBJ whole genome shotgun (WGS) entry which is preliminary data.</text>
</comment>
<gene>
    <name evidence="7" type="primary">cnrP</name>
    <name evidence="7" type="ORF">PPL_11837</name>
</gene>
<name>D3BUL6_HETP5</name>
<evidence type="ECO:0000256" key="1">
    <source>
        <dbReference type="ARBA" id="ARBA00004123"/>
    </source>
</evidence>
<proteinExistence type="predicted"/>
<dbReference type="FunCoup" id="D3BUL6">
    <property type="interactions" value="602"/>
</dbReference>
<evidence type="ECO:0000313" key="8">
    <source>
        <dbReference type="Proteomes" id="UP000001396"/>
    </source>
</evidence>
<keyword evidence="8" id="KW-1185">Reference proteome</keyword>
<dbReference type="Pfam" id="PF25018">
    <property type="entry name" value="HEAT_IPO9_c"/>
    <property type="match status" value="1"/>
</dbReference>
<dbReference type="Proteomes" id="UP000001396">
    <property type="component" value="Unassembled WGS sequence"/>
</dbReference>
<dbReference type="STRING" id="670386.D3BUL6"/>
<dbReference type="GO" id="GO:0006606">
    <property type="term" value="P:protein import into nucleus"/>
    <property type="evidence" value="ECO:0007669"/>
    <property type="project" value="TreeGrafter"/>
</dbReference>
<dbReference type="PROSITE" id="PS50166">
    <property type="entry name" value="IMPORTIN_B_NT"/>
    <property type="match status" value="1"/>
</dbReference>
<dbReference type="Gene3D" id="1.25.10.10">
    <property type="entry name" value="Leucine-rich Repeat Variant"/>
    <property type="match status" value="2"/>
</dbReference>
<dbReference type="SMART" id="SM00913">
    <property type="entry name" value="IBN_N"/>
    <property type="match status" value="1"/>
</dbReference>
<dbReference type="InterPro" id="IPR011989">
    <property type="entry name" value="ARM-like"/>
</dbReference>
<keyword evidence="4" id="KW-0539">Nucleus</keyword>
<dbReference type="PANTHER" id="PTHR10997:SF9">
    <property type="entry name" value="IMPORTIN-9"/>
    <property type="match status" value="1"/>
</dbReference>
<dbReference type="GO" id="GO:0031267">
    <property type="term" value="F:small GTPase binding"/>
    <property type="evidence" value="ECO:0007669"/>
    <property type="project" value="InterPro"/>
</dbReference>
<reference evidence="7 8" key="1">
    <citation type="journal article" date="2011" name="Genome Res.">
        <title>Phylogeny-wide analysis of social amoeba genomes highlights ancient origins for complex intercellular communication.</title>
        <authorList>
            <person name="Heidel A.J."/>
            <person name="Lawal H.M."/>
            <person name="Felder M."/>
            <person name="Schilde C."/>
            <person name="Helps N.R."/>
            <person name="Tunggal B."/>
            <person name="Rivero F."/>
            <person name="John U."/>
            <person name="Schleicher M."/>
            <person name="Eichinger L."/>
            <person name="Platzer M."/>
            <person name="Noegel A.A."/>
            <person name="Schaap P."/>
            <person name="Gloeckner G."/>
        </authorList>
    </citation>
    <scope>NUCLEOTIDE SEQUENCE [LARGE SCALE GENOMIC DNA]</scope>
    <source>
        <strain evidence="8">ATCC 26659 / Pp 5 / PN500</strain>
    </source>
</reference>
<evidence type="ECO:0000256" key="5">
    <source>
        <dbReference type="SAM" id="MobiDB-lite"/>
    </source>
</evidence>
<accession>D3BUL6</accession>
<feature type="compositionally biased region" description="Acidic residues" evidence="5">
    <location>
        <begin position="641"/>
        <end position="665"/>
    </location>
</feature>
<evidence type="ECO:0000259" key="6">
    <source>
        <dbReference type="PROSITE" id="PS50166"/>
    </source>
</evidence>
<organism evidence="7 8">
    <name type="scientific">Heterostelium pallidum (strain ATCC 26659 / Pp 5 / PN500)</name>
    <name type="common">Cellular slime mold</name>
    <name type="synonym">Polysphondylium pallidum</name>
    <dbReference type="NCBI Taxonomy" id="670386"/>
    <lineage>
        <taxon>Eukaryota</taxon>
        <taxon>Amoebozoa</taxon>
        <taxon>Evosea</taxon>
        <taxon>Eumycetozoa</taxon>
        <taxon>Dictyostelia</taxon>
        <taxon>Acytosteliales</taxon>
        <taxon>Acytosteliaceae</taxon>
        <taxon>Heterostelium</taxon>
    </lineage>
</organism>
<dbReference type="PANTHER" id="PTHR10997">
    <property type="entry name" value="IMPORTIN-7, 8, 11"/>
    <property type="match status" value="1"/>
</dbReference>
<dbReference type="GO" id="GO:0005635">
    <property type="term" value="C:nuclear envelope"/>
    <property type="evidence" value="ECO:0007669"/>
    <property type="project" value="TreeGrafter"/>
</dbReference>
<evidence type="ECO:0000256" key="3">
    <source>
        <dbReference type="ARBA" id="ARBA00022927"/>
    </source>
</evidence>
<keyword evidence="3" id="KW-0653">Protein transport</keyword>
<dbReference type="OMA" id="MACEAMN"/>
<dbReference type="SUPFAM" id="SSF48371">
    <property type="entry name" value="ARM repeat"/>
    <property type="match status" value="1"/>
</dbReference>
<feature type="domain" description="Importin N-terminal" evidence="6">
    <location>
        <begin position="28"/>
        <end position="97"/>
    </location>
</feature>
<dbReference type="AlphaFoldDB" id="D3BUL6"/>
<dbReference type="Pfam" id="PF03810">
    <property type="entry name" value="IBN_N"/>
    <property type="match status" value="1"/>
</dbReference>
<dbReference type="GeneID" id="31367305"/>
<dbReference type="InParanoid" id="D3BUL6"/>
<dbReference type="EMBL" id="ADBJ01000060">
    <property type="protein sequence ID" value="EFA74804.1"/>
    <property type="molecule type" value="Genomic_DNA"/>
</dbReference>
<dbReference type="GO" id="GO:0005829">
    <property type="term" value="C:cytosol"/>
    <property type="evidence" value="ECO:0007669"/>
    <property type="project" value="TreeGrafter"/>
</dbReference>
<dbReference type="InterPro" id="IPR001494">
    <property type="entry name" value="Importin-beta_N"/>
</dbReference>
<comment type="subcellular location">
    <subcellularLocation>
        <location evidence="1">Nucleus</location>
    </subcellularLocation>
</comment>